<keyword evidence="2" id="KW-0812">Transmembrane</keyword>
<proteinExistence type="predicted"/>
<dbReference type="Proteomes" id="UP000541444">
    <property type="component" value="Unassembled WGS sequence"/>
</dbReference>
<feature type="transmembrane region" description="Helical" evidence="2">
    <location>
        <begin position="35"/>
        <end position="52"/>
    </location>
</feature>
<name>A0A7J7L3H9_9MAGN</name>
<evidence type="ECO:0000313" key="4">
    <source>
        <dbReference type="Proteomes" id="UP000541444"/>
    </source>
</evidence>
<evidence type="ECO:0000256" key="2">
    <source>
        <dbReference type="SAM" id="Phobius"/>
    </source>
</evidence>
<gene>
    <name evidence="3" type="ORF">GIB67_030903</name>
</gene>
<organism evidence="3 4">
    <name type="scientific">Kingdonia uniflora</name>
    <dbReference type="NCBI Taxonomy" id="39325"/>
    <lineage>
        <taxon>Eukaryota</taxon>
        <taxon>Viridiplantae</taxon>
        <taxon>Streptophyta</taxon>
        <taxon>Embryophyta</taxon>
        <taxon>Tracheophyta</taxon>
        <taxon>Spermatophyta</taxon>
        <taxon>Magnoliopsida</taxon>
        <taxon>Ranunculales</taxon>
        <taxon>Circaeasteraceae</taxon>
        <taxon>Kingdonia</taxon>
    </lineage>
</organism>
<keyword evidence="4" id="KW-1185">Reference proteome</keyword>
<keyword evidence="2" id="KW-1133">Transmembrane helix</keyword>
<evidence type="ECO:0000256" key="1">
    <source>
        <dbReference type="SAM" id="MobiDB-lite"/>
    </source>
</evidence>
<protein>
    <submittedName>
        <fullName evidence="3">Uncharacterized protein</fullName>
    </submittedName>
</protein>
<comment type="caution">
    <text evidence="3">The sequence shown here is derived from an EMBL/GenBank/DDBJ whole genome shotgun (WGS) entry which is preliminary data.</text>
</comment>
<feature type="transmembrane region" description="Helical" evidence="2">
    <location>
        <begin position="64"/>
        <end position="87"/>
    </location>
</feature>
<reference evidence="3 4" key="1">
    <citation type="journal article" date="2020" name="IScience">
        <title>Genome Sequencing of the Endangered Kingdonia uniflora (Circaeasteraceae, Ranunculales) Reveals Potential Mechanisms of Evolutionary Specialization.</title>
        <authorList>
            <person name="Sun Y."/>
            <person name="Deng T."/>
            <person name="Zhang A."/>
            <person name="Moore M.J."/>
            <person name="Landis J.B."/>
            <person name="Lin N."/>
            <person name="Zhang H."/>
            <person name="Zhang X."/>
            <person name="Huang J."/>
            <person name="Zhang X."/>
            <person name="Sun H."/>
            <person name="Wang H."/>
        </authorList>
    </citation>
    <scope>NUCLEOTIDE SEQUENCE [LARGE SCALE GENOMIC DNA]</scope>
    <source>
        <strain evidence="3">TB1705</strain>
        <tissue evidence="3">Leaf</tissue>
    </source>
</reference>
<dbReference type="OrthoDB" id="196264at2759"/>
<dbReference type="EMBL" id="JACGCM010002660">
    <property type="protein sequence ID" value="KAF6137139.1"/>
    <property type="molecule type" value="Genomic_DNA"/>
</dbReference>
<sequence length="160" mass="17623">MPTMMEELSSPMVNSSSNGGGGTPGKEQQAAGVRILLQIMMLILSFVLDYLLRRYKVYYLPEASASLLIGSFLCIPTELIQSLIFAFTAQGASSTSASNDDPSTEVAKLLKDMISSYEIDNVLFFKSLKFLGGKDEHNYRLMFLALEAKQRACFLEAILS</sequence>
<keyword evidence="2" id="KW-0472">Membrane</keyword>
<feature type="region of interest" description="Disordered" evidence="1">
    <location>
        <begin position="1"/>
        <end position="26"/>
    </location>
</feature>
<dbReference type="AlphaFoldDB" id="A0A7J7L3H9"/>
<accession>A0A7J7L3H9</accession>
<evidence type="ECO:0000313" key="3">
    <source>
        <dbReference type="EMBL" id="KAF6137139.1"/>
    </source>
</evidence>